<evidence type="ECO:0000313" key="3">
    <source>
        <dbReference type="EMBL" id="MFD0849285.1"/>
    </source>
</evidence>
<feature type="domain" description="FAD dependent oxidoreductase" evidence="2">
    <location>
        <begin position="23"/>
        <end position="373"/>
    </location>
</feature>
<dbReference type="PANTHER" id="PTHR13847">
    <property type="entry name" value="SARCOSINE DEHYDROGENASE-RELATED"/>
    <property type="match status" value="1"/>
</dbReference>
<dbReference type="Proteomes" id="UP001597124">
    <property type="component" value="Unassembled WGS sequence"/>
</dbReference>
<dbReference type="InterPro" id="IPR006076">
    <property type="entry name" value="FAD-dep_OxRdtase"/>
</dbReference>
<dbReference type="Gene3D" id="3.50.50.60">
    <property type="entry name" value="FAD/NAD(P)-binding domain"/>
    <property type="match status" value="1"/>
</dbReference>
<dbReference type="InterPro" id="IPR036188">
    <property type="entry name" value="FAD/NAD-bd_sf"/>
</dbReference>
<organism evidence="3 4">
    <name type="scientific">Sphingosinicella xenopeptidilytica</name>
    <dbReference type="NCBI Taxonomy" id="364098"/>
    <lineage>
        <taxon>Bacteria</taxon>
        <taxon>Pseudomonadati</taxon>
        <taxon>Pseudomonadota</taxon>
        <taxon>Alphaproteobacteria</taxon>
        <taxon>Sphingomonadales</taxon>
        <taxon>Sphingosinicellaceae</taxon>
        <taxon>Sphingosinicella</taxon>
    </lineage>
</organism>
<comment type="caution">
    <text evidence="3">The sequence shown here is derived from an EMBL/GenBank/DDBJ whole genome shotgun (WGS) entry which is preliminary data.</text>
</comment>
<dbReference type="PRINTS" id="PR00420">
    <property type="entry name" value="RNGMNOXGNASE"/>
</dbReference>
<dbReference type="PANTHER" id="PTHR13847:SF281">
    <property type="entry name" value="FAD DEPENDENT OXIDOREDUCTASE DOMAIN-CONTAINING PROTEIN"/>
    <property type="match status" value="1"/>
</dbReference>
<name>A0ABW3C5X6_SPHXN</name>
<proteinExistence type="predicted"/>
<reference evidence="4" key="1">
    <citation type="journal article" date="2019" name="Int. J. Syst. Evol. Microbiol.">
        <title>The Global Catalogue of Microorganisms (GCM) 10K type strain sequencing project: providing services to taxonomists for standard genome sequencing and annotation.</title>
        <authorList>
            <consortium name="The Broad Institute Genomics Platform"/>
            <consortium name="The Broad Institute Genome Sequencing Center for Infectious Disease"/>
            <person name="Wu L."/>
            <person name="Ma J."/>
        </authorList>
    </citation>
    <scope>NUCLEOTIDE SEQUENCE [LARGE SCALE GENOMIC DNA]</scope>
    <source>
        <strain evidence="4">CCUG 52537</strain>
    </source>
</reference>
<keyword evidence="4" id="KW-1185">Reference proteome</keyword>
<evidence type="ECO:0000256" key="1">
    <source>
        <dbReference type="ARBA" id="ARBA00023002"/>
    </source>
</evidence>
<dbReference type="GO" id="GO:0016491">
    <property type="term" value="F:oxidoreductase activity"/>
    <property type="evidence" value="ECO:0007669"/>
    <property type="project" value="UniProtKB-KW"/>
</dbReference>
<protein>
    <submittedName>
        <fullName evidence="3">NAD(P)/FAD-dependent oxidoreductase</fullName>
        <ecNumber evidence="3">1.-.-.-</ecNumber>
    </submittedName>
</protein>
<dbReference type="SUPFAM" id="SSF51905">
    <property type="entry name" value="FAD/NAD(P)-binding domain"/>
    <property type="match status" value="1"/>
</dbReference>
<dbReference type="Gene3D" id="3.30.9.10">
    <property type="entry name" value="D-Amino Acid Oxidase, subunit A, domain 2"/>
    <property type="match status" value="1"/>
</dbReference>
<dbReference type="RefSeq" id="WP_381491590.1">
    <property type="nucleotide sequence ID" value="NZ_JBHTIK010000008.1"/>
</dbReference>
<accession>A0ABW3C5X6</accession>
<gene>
    <name evidence="3" type="ORF">ACFQ00_13190</name>
</gene>
<dbReference type="EC" id="1.-.-.-" evidence="3"/>
<dbReference type="Pfam" id="PF01266">
    <property type="entry name" value="DAO"/>
    <property type="match status" value="1"/>
</dbReference>
<dbReference type="EMBL" id="JBHTIK010000008">
    <property type="protein sequence ID" value="MFD0849285.1"/>
    <property type="molecule type" value="Genomic_DNA"/>
</dbReference>
<evidence type="ECO:0000313" key="4">
    <source>
        <dbReference type="Proteomes" id="UP001597124"/>
    </source>
</evidence>
<evidence type="ECO:0000259" key="2">
    <source>
        <dbReference type="Pfam" id="PF01266"/>
    </source>
</evidence>
<sequence>MSEVWTVDSSPRFDALEADAQADVAIVGAGYLGLVAALELRARGASVIVIDTNAPGAGASGRNAGHFAPMMLGGKKTPESTLKVLGPVRGERWNRRVAGAGRALTDLVADNAIACDLRPGYLCVARTNTSLDRAERNFAAWTPFGGIFARLDAAEVQRRTGTHRYAGGIFLPEGGTLHPLKLALGLAMAVQARGGHIYGRTHATAIERQDHVWRVKTSRGHVDAPHVLVATGVSAAPLFPETAAGVYPIGCNIAATAPLPAPLIPEAQAFVDLDAAAIFSPALDTEQRLVVSALSETRNPALPSAAKPAERQLARAYPNFTPRFHSLSSGTIGMTPDGLPRIFRLGENLHAVAGCNGFGLTLGISAAREAAALIGGATEDDLALPILTPSPLAGARLIPWAMRTIAVPLMNRLG</sequence>
<keyword evidence="1 3" id="KW-0560">Oxidoreductase</keyword>